<dbReference type="Proteomes" id="UP000266841">
    <property type="component" value="Unassembled WGS sequence"/>
</dbReference>
<feature type="region of interest" description="Disordered" evidence="1">
    <location>
        <begin position="50"/>
        <end position="72"/>
    </location>
</feature>
<evidence type="ECO:0000256" key="1">
    <source>
        <dbReference type="SAM" id="MobiDB-lite"/>
    </source>
</evidence>
<evidence type="ECO:0000313" key="3">
    <source>
        <dbReference type="Proteomes" id="UP000266841"/>
    </source>
</evidence>
<dbReference type="AlphaFoldDB" id="K0T4Q5"/>
<feature type="region of interest" description="Disordered" evidence="1">
    <location>
        <begin position="105"/>
        <end position="133"/>
    </location>
</feature>
<keyword evidence="3" id="KW-1185">Reference proteome</keyword>
<evidence type="ECO:0000313" key="2">
    <source>
        <dbReference type="EMBL" id="EJK65377.1"/>
    </source>
</evidence>
<sequence length="133" mass="13825">MQKLCSRSRSGRSRQATGAEAETAQFLPCGAVTLAGRADWPWLGNNTVPDWKISGGEHGRTKMAPSPIRSPAMGHGRILQNVGGGAEVEAASAVATKRSPRHFAPCGAVTLGGGRPLGPRMRQSAPRGGEAAR</sequence>
<reference evidence="2 3" key="1">
    <citation type="journal article" date="2012" name="Genome Biol.">
        <title>Genome and low-iron response of an oceanic diatom adapted to chronic iron limitation.</title>
        <authorList>
            <person name="Lommer M."/>
            <person name="Specht M."/>
            <person name="Roy A.S."/>
            <person name="Kraemer L."/>
            <person name="Andreson R."/>
            <person name="Gutowska M.A."/>
            <person name="Wolf J."/>
            <person name="Bergner S.V."/>
            <person name="Schilhabel M.B."/>
            <person name="Klostermeier U.C."/>
            <person name="Beiko R.G."/>
            <person name="Rosenstiel P."/>
            <person name="Hippler M."/>
            <person name="Laroche J."/>
        </authorList>
    </citation>
    <scope>NUCLEOTIDE SEQUENCE [LARGE SCALE GENOMIC DNA]</scope>
    <source>
        <strain evidence="2 3">CCMP1005</strain>
    </source>
</reference>
<protein>
    <submittedName>
        <fullName evidence="2">Uncharacterized protein</fullName>
    </submittedName>
</protein>
<name>K0T4Q5_THAOC</name>
<proteinExistence type="predicted"/>
<gene>
    <name evidence="2" type="ORF">THAOC_13765</name>
</gene>
<feature type="region of interest" description="Disordered" evidence="1">
    <location>
        <begin position="1"/>
        <end position="20"/>
    </location>
</feature>
<organism evidence="2 3">
    <name type="scientific">Thalassiosira oceanica</name>
    <name type="common">Marine diatom</name>
    <dbReference type="NCBI Taxonomy" id="159749"/>
    <lineage>
        <taxon>Eukaryota</taxon>
        <taxon>Sar</taxon>
        <taxon>Stramenopiles</taxon>
        <taxon>Ochrophyta</taxon>
        <taxon>Bacillariophyta</taxon>
        <taxon>Coscinodiscophyceae</taxon>
        <taxon>Thalassiosirophycidae</taxon>
        <taxon>Thalassiosirales</taxon>
        <taxon>Thalassiosiraceae</taxon>
        <taxon>Thalassiosira</taxon>
    </lineage>
</organism>
<comment type="caution">
    <text evidence="2">The sequence shown here is derived from an EMBL/GenBank/DDBJ whole genome shotgun (WGS) entry which is preliminary data.</text>
</comment>
<dbReference type="EMBL" id="AGNL01015898">
    <property type="protein sequence ID" value="EJK65377.1"/>
    <property type="molecule type" value="Genomic_DNA"/>
</dbReference>
<feature type="compositionally biased region" description="Polar residues" evidence="1">
    <location>
        <begin position="1"/>
        <end position="16"/>
    </location>
</feature>
<accession>K0T4Q5</accession>
<feature type="non-terminal residue" evidence="2">
    <location>
        <position position="133"/>
    </location>
</feature>